<keyword evidence="6 8" id="KW-0472">Membrane</keyword>
<keyword evidence="4 8" id="KW-0812">Transmembrane</keyword>
<proteinExistence type="predicted"/>
<evidence type="ECO:0000313" key="9">
    <source>
        <dbReference type="EMBL" id="GMF24626.1"/>
    </source>
</evidence>
<dbReference type="EMBL" id="BSXW01000524">
    <property type="protein sequence ID" value="GMF24626.1"/>
    <property type="molecule type" value="Genomic_DNA"/>
</dbReference>
<feature type="region of interest" description="Disordered" evidence="7">
    <location>
        <begin position="1075"/>
        <end position="1103"/>
    </location>
</feature>
<feature type="transmembrane region" description="Helical" evidence="8">
    <location>
        <begin position="1456"/>
        <end position="1478"/>
    </location>
</feature>
<evidence type="ECO:0000256" key="8">
    <source>
        <dbReference type="SAM" id="Phobius"/>
    </source>
</evidence>
<keyword evidence="5 8" id="KW-1133">Transmembrane helix</keyword>
<feature type="transmembrane region" description="Helical" evidence="8">
    <location>
        <begin position="1816"/>
        <end position="1839"/>
    </location>
</feature>
<feature type="compositionally biased region" description="Basic and acidic residues" evidence="7">
    <location>
        <begin position="1094"/>
        <end position="1103"/>
    </location>
</feature>
<feature type="region of interest" description="Disordered" evidence="7">
    <location>
        <begin position="1009"/>
        <end position="1040"/>
    </location>
</feature>
<keyword evidence="3" id="KW-1003">Cell membrane</keyword>
<feature type="region of interest" description="Disordered" evidence="7">
    <location>
        <begin position="697"/>
        <end position="734"/>
    </location>
</feature>
<dbReference type="SUPFAM" id="SSF118215">
    <property type="entry name" value="Proton glutamate symport protein"/>
    <property type="match status" value="2"/>
</dbReference>
<feature type="region of interest" description="Disordered" evidence="7">
    <location>
        <begin position="985"/>
        <end position="1004"/>
    </location>
</feature>
<keyword evidence="2" id="KW-0813">Transport</keyword>
<evidence type="ECO:0000256" key="6">
    <source>
        <dbReference type="ARBA" id="ARBA00023136"/>
    </source>
</evidence>
<accession>A0A9W6U2E1</accession>
<feature type="compositionally biased region" description="Acidic residues" evidence="7">
    <location>
        <begin position="154"/>
        <end position="163"/>
    </location>
</feature>
<evidence type="ECO:0000256" key="7">
    <source>
        <dbReference type="SAM" id="MobiDB-lite"/>
    </source>
</evidence>
<evidence type="ECO:0000256" key="3">
    <source>
        <dbReference type="ARBA" id="ARBA00022475"/>
    </source>
</evidence>
<reference evidence="9" key="1">
    <citation type="submission" date="2023-04" db="EMBL/GenBank/DDBJ databases">
        <title>Phytophthora lilii NBRC 32176.</title>
        <authorList>
            <person name="Ichikawa N."/>
            <person name="Sato H."/>
            <person name="Tonouchi N."/>
        </authorList>
    </citation>
    <scope>NUCLEOTIDE SEQUENCE</scope>
    <source>
        <strain evidence="9">NBRC 32176</strain>
    </source>
</reference>
<evidence type="ECO:0000256" key="5">
    <source>
        <dbReference type="ARBA" id="ARBA00022989"/>
    </source>
</evidence>
<feature type="compositionally biased region" description="Polar residues" evidence="7">
    <location>
        <begin position="273"/>
        <end position="283"/>
    </location>
</feature>
<evidence type="ECO:0000256" key="2">
    <source>
        <dbReference type="ARBA" id="ARBA00022448"/>
    </source>
</evidence>
<dbReference type="Gene3D" id="1.10.3860.10">
    <property type="entry name" value="Sodium:dicarboxylate symporter"/>
    <property type="match status" value="1"/>
</dbReference>
<dbReference type="PANTHER" id="PTHR42865:SF7">
    <property type="entry name" value="PROTON_GLUTAMATE-ASPARTATE SYMPORTER"/>
    <property type="match status" value="1"/>
</dbReference>
<dbReference type="Proteomes" id="UP001165083">
    <property type="component" value="Unassembled WGS sequence"/>
</dbReference>
<feature type="compositionally biased region" description="Basic and acidic residues" evidence="7">
    <location>
        <begin position="322"/>
        <end position="333"/>
    </location>
</feature>
<evidence type="ECO:0000256" key="4">
    <source>
        <dbReference type="ARBA" id="ARBA00022692"/>
    </source>
</evidence>
<feature type="compositionally biased region" description="Low complexity" evidence="7">
    <location>
        <begin position="914"/>
        <end position="924"/>
    </location>
</feature>
<feature type="compositionally biased region" description="Basic and acidic residues" evidence="7">
    <location>
        <begin position="214"/>
        <end position="231"/>
    </location>
</feature>
<dbReference type="GO" id="GO:0015293">
    <property type="term" value="F:symporter activity"/>
    <property type="evidence" value="ECO:0007669"/>
    <property type="project" value="UniProtKB-KW"/>
</dbReference>
<feature type="compositionally biased region" description="Polar residues" evidence="7">
    <location>
        <begin position="717"/>
        <end position="729"/>
    </location>
</feature>
<feature type="compositionally biased region" description="Low complexity" evidence="7">
    <location>
        <begin position="955"/>
        <end position="964"/>
    </location>
</feature>
<feature type="compositionally biased region" description="Polar residues" evidence="7">
    <location>
        <begin position="336"/>
        <end position="346"/>
    </location>
</feature>
<keyword evidence="10" id="KW-1185">Reference proteome</keyword>
<feature type="compositionally biased region" description="Basic and acidic residues" evidence="7">
    <location>
        <begin position="985"/>
        <end position="994"/>
    </location>
</feature>
<dbReference type="Pfam" id="PF00375">
    <property type="entry name" value="SDF"/>
    <property type="match status" value="1"/>
</dbReference>
<feature type="compositionally biased region" description="Low complexity" evidence="7">
    <location>
        <begin position="369"/>
        <end position="382"/>
    </location>
</feature>
<feature type="region of interest" description="Disordered" evidence="7">
    <location>
        <begin position="524"/>
        <end position="559"/>
    </location>
</feature>
<gene>
    <name evidence="9" type="ORF">Plil01_001011300</name>
</gene>
<dbReference type="InterPro" id="IPR036458">
    <property type="entry name" value="Na:dicarbo_symporter_sf"/>
</dbReference>
<feature type="transmembrane region" description="Helical" evidence="8">
    <location>
        <begin position="1556"/>
        <end position="1576"/>
    </location>
</feature>
<protein>
    <submittedName>
        <fullName evidence="9">Unnamed protein product</fullName>
    </submittedName>
</protein>
<dbReference type="InterPro" id="IPR001991">
    <property type="entry name" value="Na-dicarboxylate_symporter"/>
</dbReference>
<feature type="region of interest" description="Disordered" evidence="7">
    <location>
        <begin position="113"/>
        <end position="433"/>
    </location>
</feature>
<feature type="transmembrane region" description="Helical" evidence="8">
    <location>
        <begin position="1714"/>
        <end position="1732"/>
    </location>
</feature>
<dbReference type="PANTHER" id="PTHR42865">
    <property type="entry name" value="PROTON/GLUTAMATE-ASPARTATE SYMPORTER"/>
    <property type="match status" value="1"/>
</dbReference>
<name>A0A9W6U2E1_9STRA</name>
<feature type="region of interest" description="Disordered" evidence="7">
    <location>
        <begin position="897"/>
        <end position="964"/>
    </location>
</feature>
<feature type="region of interest" description="Disordered" evidence="7">
    <location>
        <begin position="2022"/>
        <end position="2043"/>
    </location>
</feature>
<comment type="subcellular location">
    <subcellularLocation>
        <location evidence="1">Cell membrane</location>
        <topology evidence="1">Multi-pass membrane protein</topology>
    </subcellularLocation>
</comment>
<organism evidence="9 10">
    <name type="scientific">Phytophthora lilii</name>
    <dbReference type="NCBI Taxonomy" id="2077276"/>
    <lineage>
        <taxon>Eukaryota</taxon>
        <taxon>Sar</taxon>
        <taxon>Stramenopiles</taxon>
        <taxon>Oomycota</taxon>
        <taxon>Peronosporomycetes</taxon>
        <taxon>Peronosporales</taxon>
        <taxon>Peronosporaceae</taxon>
        <taxon>Phytophthora</taxon>
    </lineage>
</organism>
<comment type="caution">
    <text evidence="9">The sequence shown here is derived from an EMBL/GenBank/DDBJ whole genome shotgun (WGS) entry which is preliminary data.</text>
</comment>
<feature type="compositionally biased region" description="Basic and acidic residues" evidence="7">
    <location>
        <begin position="897"/>
        <end position="908"/>
    </location>
</feature>
<feature type="compositionally biased region" description="Low complexity" evidence="7">
    <location>
        <begin position="1022"/>
        <end position="1040"/>
    </location>
</feature>
<dbReference type="GO" id="GO:0005886">
    <property type="term" value="C:plasma membrane"/>
    <property type="evidence" value="ECO:0007669"/>
    <property type="project" value="UniProtKB-SubCell"/>
</dbReference>
<feature type="compositionally biased region" description="Basic and acidic residues" evidence="7">
    <location>
        <begin position="175"/>
        <end position="189"/>
    </location>
</feature>
<sequence length="2055" mass="222052">MADAAPQPRRTLSREACAPPRASAFAAFLSDGSDDEDEDDAASRALLRMQQQADDGAFSEAAFTLPDSAVRLTLQQDGDEPARLVLQPLQPPPPAVDVQQLVELVERASRVVDGQLELQDEPQQTQTHAPSRRRKTSGRKTESAFADFLSDESNSSDEDEDDADTRALLRMQQQADDRTYVHTSLKMDRPPATADSSNNSFRLTLAKPGVFHAQADDDRSGPRKLVEEAMQRESAAGDAAESVDGGVRGVADEVECPRNSDEDDSFVDGRPSFNDTSSFSAATGESFVGADGGTSDQRASDLHESLASRPPSFDDEGDSFFDEGRPSFSDEHSFTGGDSFTATDNSFGYRPSLPDDDNETPSSNIKQASVPSNSSFVDSSFVYRPSLPISTNNTLASADGKVEPSSNRSLADSSFIYRPTLPSNDPSNDKENQQVKTVVNNGPTATGDTVGDELKHDVHKNDPAAVDSSFVYRPTLPDDSFLGEVIPNTERTDISCTKDSSFAYRPTLPESPCTITPTEIQDHGHSYCESDAPENSKETPLGIDEGLNGTDDRREDGEENQLSFLSQTASSFIRSSDEVAFMFSEIDSSFRLVDEECVNTHVEEDSFSSVLTDSCASSRTPELGVSASDTEVCVAESAEEGVTKLTPIVYTLPVSNPSELPRPGVAVTSDDFSSPRRSNIVGNDHVSDVNVLPVANGLTRPPLSRQSSVSSGQSCQDGFTQQRHMTGTRESWRVSSLDFRESKHAFDEERGPLADHPASPRASAVEAEQHGTRLSSTCEERSSVASVSSSVASFHSQADFFVDDIQQFFSSVSSLSLDSRPSGDDSFANVAILGDDVRDQNERRSSDIISRDVREVRSSSISAAYPVASETLDRSYSDLVDVAVGLDRSFSRLVDRDGFYPHNGDRTEQQNTKPRPSASSPSSPKRQKLANESEQVFYRSIGLTRGNGNKATQPSRSASVASSGYSNVGASFSSSALLAAIKTRDARTETRSEETEAGDVALGALPPLAPPLKINLVPRGRGSLSSSSSGLQASPSISASPLAVSSMVRSSLASSTGTADRLDFTGVYRGSANSLEASQNNDASRAPPQSNSESKPEQTKQRLQDEVKEAIKFDVMSVKLARSISDSRMMQRESQRKVEDFFRRTYQKDVDDIDEREVHRWTNRKTRARTTVIQCVDDIDEETRSFAFHGNKAAKIIDLKNLRNGGKRPGWHVEDDLEIAPQQEENSFKHGTMGMTTGTTSTGTTATRSMPSDVIPMQHNYVISPQASNDLKRPIQKEKVTELKAAAGASGTSSFFLISPGAGGDDISQFGAISSRRANNVSLTPTLPRLSASQSPVLSPSPFVTSLTTPNEFVQWGFRASFTQRPILADRVQSLSASLASTLRRFLHGKGAQQPGDNRDVTSPQSQCTAPAALPRAYDHNGFYEAPFEVPGLNKPLLHGQKKRHIDSDRAWVCRWLVLATCAVLGLSLGAILVRIVVFNASVFNLSADEAREHQEINGELMFGAGVRWLLLPGHLFLRAWSAITTPLMLCYVATALADLVGCADKSALVLSFRSIGYALLLASLAAAEGVCAMWLTHNFGWFRGDSYTASSAASALSDAIGETPLPDGAVGLLCTGDGEYLQRLGHDVFACSNASLTLPLFEEVSSNSTGITDSGPSVFALNEVTKVLATPSTSMPYYPMSLGSAGNMTSSLLSSLTPESVASQLAQVERDDMVSHGGLVMFGLLLGYVCGKRILRLRRDAQAAMFESVGVDGQAPEDPRKSRHYIVGILMELQLALEWLIHPVEKYLAPLGFFSLLLGHVILHHREWRSFTSPMASLIFGVLILVIVHAVAVLPWLLKQLSSRHRGLPLLTTARAFAPTFLFVFTTNDVALSAPVTLQCYARVLTVTRSSAQLATSVAAALTRNARALYLPLLVLWLLETSTSDELQLSTSDYFTVGVLSLLSSFCGGSTRLTLAIARTLWSLAVSKQSSTASILLPPTMPLLIVCDVVLSRVANVVTVVDHLVLAELAAQHWDETVVHRPRSGSNNFLSPSPLDDSQIARPPSSALLSSVYL</sequence>
<evidence type="ECO:0000256" key="1">
    <source>
        <dbReference type="ARBA" id="ARBA00004651"/>
    </source>
</evidence>
<feature type="compositionally biased region" description="Polar residues" evidence="7">
    <location>
        <begin position="1075"/>
        <end position="1093"/>
    </location>
</feature>
<feature type="compositionally biased region" description="Low complexity" evidence="7">
    <location>
        <begin position="704"/>
        <end position="716"/>
    </location>
</feature>
<dbReference type="OrthoDB" id="118743at2759"/>
<evidence type="ECO:0000313" key="10">
    <source>
        <dbReference type="Proteomes" id="UP001165083"/>
    </source>
</evidence>